<accession>A0A6C0ERZ9</accession>
<reference evidence="1" key="1">
    <citation type="journal article" date="2020" name="Nature">
        <title>Giant virus diversity and host interactions through global metagenomics.</title>
        <authorList>
            <person name="Schulz F."/>
            <person name="Roux S."/>
            <person name="Paez-Espino D."/>
            <person name="Jungbluth S."/>
            <person name="Walsh D.A."/>
            <person name="Denef V.J."/>
            <person name="McMahon K.D."/>
            <person name="Konstantinidis K.T."/>
            <person name="Eloe-Fadrosh E.A."/>
            <person name="Kyrpides N.C."/>
            <person name="Woyke T."/>
        </authorList>
    </citation>
    <scope>NUCLEOTIDE SEQUENCE</scope>
    <source>
        <strain evidence="1">GVMAG-M-3300009159-65</strain>
    </source>
</reference>
<proteinExistence type="predicted"/>
<evidence type="ECO:0000313" key="1">
    <source>
        <dbReference type="EMBL" id="QHT31956.1"/>
    </source>
</evidence>
<dbReference type="EMBL" id="MN738929">
    <property type="protein sequence ID" value="QHT31956.1"/>
    <property type="molecule type" value="Genomic_DNA"/>
</dbReference>
<name>A0A6C0ERZ9_9ZZZZ</name>
<organism evidence="1">
    <name type="scientific">viral metagenome</name>
    <dbReference type="NCBI Taxonomy" id="1070528"/>
    <lineage>
        <taxon>unclassified sequences</taxon>
        <taxon>metagenomes</taxon>
        <taxon>organismal metagenomes</taxon>
    </lineage>
</organism>
<sequence length="80" mass="9213">MTLSHGTIHAEVDAMLKLPYQKNKKRISVAVFTTNKEGTILRMSKCCNHCLKSIHMIAAKKNYIIKNIYYINEEGEMKII</sequence>
<dbReference type="AlphaFoldDB" id="A0A6C0ERZ9"/>
<protein>
    <recommendedName>
        <fullName evidence="2">CMP/dCMP-type deaminase domain-containing protein</fullName>
    </recommendedName>
</protein>
<evidence type="ECO:0008006" key="2">
    <source>
        <dbReference type="Google" id="ProtNLM"/>
    </source>
</evidence>